<dbReference type="NCBIfam" id="NF040620">
    <property type="entry name" value="fused_HadA_HadB"/>
    <property type="match status" value="1"/>
</dbReference>
<dbReference type="SUPFAM" id="SSF54637">
    <property type="entry name" value="Thioesterase/thiol ester dehydrase-isomerase"/>
    <property type="match status" value="2"/>
</dbReference>
<protein>
    <submittedName>
        <fullName evidence="4">Fused (3R)-hydroxyacyl-ACP dehydratase subunits HadA/HadB</fullName>
    </submittedName>
</protein>
<feature type="domain" description="FAS1-like dehydratase" evidence="3">
    <location>
        <begin position="24"/>
        <end position="151"/>
    </location>
</feature>
<dbReference type="InterPro" id="IPR029069">
    <property type="entry name" value="HotDog_dom_sf"/>
</dbReference>
<accession>A0ABW7VUU1</accession>
<evidence type="ECO:0000313" key="5">
    <source>
        <dbReference type="Proteomes" id="UP001611494"/>
    </source>
</evidence>
<name>A0ABW7VUU1_9NOCA</name>
<dbReference type="InterPro" id="IPR039569">
    <property type="entry name" value="FAS1-like_DH_region"/>
</dbReference>
<evidence type="ECO:0000256" key="1">
    <source>
        <dbReference type="ARBA" id="ARBA00005254"/>
    </source>
</evidence>
<dbReference type="Gene3D" id="3.10.129.10">
    <property type="entry name" value="Hotdog Thioesterase"/>
    <property type="match status" value="2"/>
</dbReference>
<comment type="similarity">
    <text evidence="1">Belongs to the enoyl-CoA hydratase/isomerase family.</text>
</comment>
<comment type="caution">
    <text evidence="4">The sequence shown here is derived from an EMBL/GenBank/DDBJ whole genome shotgun (WGS) entry which is preliminary data.</text>
</comment>
<gene>
    <name evidence="4" type="ORF">ACH49Z_04600</name>
</gene>
<reference evidence="4 5" key="1">
    <citation type="submission" date="2024-10" db="EMBL/GenBank/DDBJ databases">
        <title>The Natural Products Discovery Center: Release of the First 8490 Sequenced Strains for Exploring Actinobacteria Biosynthetic Diversity.</title>
        <authorList>
            <person name="Kalkreuter E."/>
            <person name="Kautsar S.A."/>
            <person name="Yang D."/>
            <person name="Bader C.D."/>
            <person name="Teijaro C.N."/>
            <person name="Fluegel L."/>
            <person name="Davis C.M."/>
            <person name="Simpson J.R."/>
            <person name="Lauterbach L."/>
            <person name="Steele A.D."/>
            <person name="Gui C."/>
            <person name="Meng S."/>
            <person name="Li G."/>
            <person name="Viehrig K."/>
            <person name="Ye F."/>
            <person name="Su P."/>
            <person name="Kiefer A.F."/>
            <person name="Nichols A."/>
            <person name="Cepeda A.J."/>
            <person name="Yan W."/>
            <person name="Fan B."/>
            <person name="Jiang Y."/>
            <person name="Adhikari A."/>
            <person name="Zheng C.-J."/>
            <person name="Schuster L."/>
            <person name="Cowan T.M."/>
            <person name="Smanski M.J."/>
            <person name="Chevrette M.G."/>
            <person name="De Carvalho L.P.S."/>
            <person name="Shen B."/>
        </authorList>
    </citation>
    <scope>NUCLEOTIDE SEQUENCE [LARGE SCALE GENOMIC DNA]</scope>
    <source>
        <strain evidence="4 5">NPDC019377</strain>
    </source>
</reference>
<feature type="domain" description="MaoC-like" evidence="2">
    <location>
        <begin position="232"/>
        <end position="307"/>
    </location>
</feature>
<proteinExistence type="inferred from homology"/>
<organism evidence="4 5">
    <name type="scientific">Nocardia testacea</name>
    <dbReference type="NCBI Taxonomy" id="248551"/>
    <lineage>
        <taxon>Bacteria</taxon>
        <taxon>Bacillati</taxon>
        <taxon>Actinomycetota</taxon>
        <taxon>Actinomycetes</taxon>
        <taxon>Mycobacteriales</taxon>
        <taxon>Nocardiaceae</taxon>
        <taxon>Nocardia</taxon>
    </lineage>
</organism>
<dbReference type="EMBL" id="JBIRYL010000001">
    <property type="protein sequence ID" value="MFI2229111.1"/>
    <property type="molecule type" value="Genomic_DNA"/>
</dbReference>
<keyword evidence="5" id="KW-1185">Reference proteome</keyword>
<dbReference type="RefSeq" id="WP_397059771.1">
    <property type="nucleotide sequence ID" value="NZ_JBIRYL010000001.1"/>
</dbReference>
<dbReference type="PANTHER" id="PTHR43841">
    <property type="entry name" value="3-HYDROXYACYL-THIOESTER DEHYDRATASE HTDX-RELATED"/>
    <property type="match status" value="1"/>
</dbReference>
<dbReference type="Pfam" id="PF13452">
    <property type="entry name" value="FAS1_DH_region"/>
    <property type="match status" value="1"/>
</dbReference>
<dbReference type="PANTHER" id="PTHR43841:SF3">
    <property type="entry name" value="(3R)-HYDROXYACYL-ACP DEHYDRATASE SUBUNIT HADB"/>
    <property type="match status" value="1"/>
</dbReference>
<dbReference type="InterPro" id="IPR002539">
    <property type="entry name" value="MaoC-like_dom"/>
</dbReference>
<dbReference type="Pfam" id="PF01575">
    <property type="entry name" value="MaoC_dehydratas"/>
    <property type="match status" value="1"/>
</dbReference>
<evidence type="ECO:0000259" key="2">
    <source>
        <dbReference type="Pfam" id="PF01575"/>
    </source>
</evidence>
<evidence type="ECO:0000259" key="3">
    <source>
        <dbReference type="Pfam" id="PF13452"/>
    </source>
</evidence>
<dbReference type="CDD" id="cd03441">
    <property type="entry name" value="R_hydratase_like"/>
    <property type="match status" value="1"/>
</dbReference>
<evidence type="ECO:0000313" key="4">
    <source>
        <dbReference type="EMBL" id="MFI2229111.1"/>
    </source>
</evidence>
<dbReference type="Proteomes" id="UP001611494">
    <property type="component" value="Unassembled WGS sequence"/>
</dbReference>
<sequence>MSSDDTAVSEKRESLSAPGPGLPVGYRYRARDHYVVGREKIREFARAVQDHHPVHWSEDAGADYGYGGLIAPLTFFSVPGFLAQSEMFASVMTGYDLSQIMQTDQVVRYYRPIRHTDALFFEVRVESFRRAFGGDLMGFRTLVTDRNDEPVLVSHTSIVGRTGVESDLAGIGAGVLMHGFRPGSAENPRPAPPPVTGELWEELTGDDIPSPPVSSYTRAFETVAVGTELPPRTVRLTAGDLVNYAGVSGDPNPIHWSGEIAGLADLESPVAHGMLTIGIGAGFITSWLGDPGAVREYAVRLTSPVHVTGEGADIEYSGRVKAVDPVRRTATIALTARHGGRRIFGRATAVVQLR</sequence>